<evidence type="ECO:0000256" key="2">
    <source>
        <dbReference type="SAM" id="MobiDB-lite"/>
    </source>
</evidence>
<feature type="region of interest" description="Disordered" evidence="2">
    <location>
        <begin position="70"/>
        <end position="98"/>
    </location>
</feature>
<comment type="caution">
    <text evidence="3">The sequence shown here is derived from an EMBL/GenBank/DDBJ whole genome shotgun (WGS) entry which is preliminary data.</text>
</comment>
<feature type="coiled-coil region" evidence="1">
    <location>
        <begin position="118"/>
        <end position="162"/>
    </location>
</feature>
<feature type="compositionally biased region" description="Basic residues" evidence="2">
    <location>
        <begin position="76"/>
        <end position="93"/>
    </location>
</feature>
<keyword evidence="4" id="KW-1185">Reference proteome</keyword>
<dbReference type="Proteomes" id="UP000789901">
    <property type="component" value="Unassembled WGS sequence"/>
</dbReference>
<proteinExistence type="predicted"/>
<organism evidence="3 4">
    <name type="scientific">Gigaspora margarita</name>
    <dbReference type="NCBI Taxonomy" id="4874"/>
    <lineage>
        <taxon>Eukaryota</taxon>
        <taxon>Fungi</taxon>
        <taxon>Fungi incertae sedis</taxon>
        <taxon>Mucoromycota</taxon>
        <taxon>Glomeromycotina</taxon>
        <taxon>Glomeromycetes</taxon>
        <taxon>Diversisporales</taxon>
        <taxon>Gigasporaceae</taxon>
        <taxon>Gigaspora</taxon>
    </lineage>
</organism>
<accession>A0ABN7VUB0</accession>
<reference evidence="3 4" key="1">
    <citation type="submission" date="2021-06" db="EMBL/GenBank/DDBJ databases">
        <authorList>
            <person name="Kallberg Y."/>
            <person name="Tangrot J."/>
            <person name="Rosling A."/>
        </authorList>
    </citation>
    <scope>NUCLEOTIDE SEQUENCE [LARGE SCALE GENOMIC DNA]</scope>
    <source>
        <strain evidence="3 4">120-4 pot B 10/14</strain>
    </source>
</reference>
<dbReference type="EMBL" id="CAJVQB010022706">
    <property type="protein sequence ID" value="CAG8800195.1"/>
    <property type="molecule type" value="Genomic_DNA"/>
</dbReference>
<sequence>MNLFLDEIEYLSEPDTEGKYYKLIYFNINNFELKIFKLFRKGKYYRTPWIISSLNINMSKIECHIWRKHENDTNKKPSKRKLSSNNSTRKRPHHDTNSSANNKIVAEINFINNSHDKSNEIQIENIELEERKMALLERQMKLRKEVAEVEAIELQNRQLKMNLGLLWASNCKTGNYLGFNFIFCFL</sequence>
<protein>
    <submittedName>
        <fullName evidence="3">19289_t:CDS:1</fullName>
    </submittedName>
</protein>
<name>A0ABN7VUB0_GIGMA</name>
<evidence type="ECO:0000313" key="4">
    <source>
        <dbReference type="Proteomes" id="UP000789901"/>
    </source>
</evidence>
<keyword evidence="1" id="KW-0175">Coiled coil</keyword>
<gene>
    <name evidence="3" type="ORF">GMARGA_LOCUS22927</name>
</gene>
<evidence type="ECO:0000256" key="1">
    <source>
        <dbReference type="SAM" id="Coils"/>
    </source>
</evidence>
<evidence type="ECO:0000313" key="3">
    <source>
        <dbReference type="EMBL" id="CAG8800195.1"/>
    </source>
</evidence>